<dbReference type="HOGENOM" id="CLU_848571_0_0_1"/>
<keyword evidence="2" id="KW-1185">Reference proteome</keyword>
<gene>
    <name evidence="1" type="ORF">F443_08972</name>
</gene>
<sequence length="328" mass="36954">MPLTAGKYEGYMRAATFLLDWLLRVHQHLHPAVNVLQLKTLNGAVQQISKNPASLSSDLLHELPNVLKPFHCAIGLREAFAAPLLANDTSKFAALLRIWYNLLQMVPIDNIQDTMAAEWEEEEDNYCPGEEQFISDLTSVRRHLTTILDWMSYFFFVSALEQLVRGVYQCYYFVKLQTSTVIEATQTVKLAMDTAKDLTTKLQQRHPEIQTTEDLIGVVKNAETLNGSGNMYSGVRSSPYLATSFDRNIPSVLPCAGNAEAKSILALQGDGGLSRNTDVMFEHARNLSERMEEILTRPTVLSELQTPLSLDKRRDRAHIIERFNPVLA</sequence>
<dbReference type="AlphaFoldDB" id="V9F535"/>
<dbReference type="EMBL" id="ANIZ01001529">
    <property type="protein sequence ID" value="ETI46650.1"/>
    <property type="molecule type" value="Genomic_DNA"/>
</dbReference>
<accession>V9F535</accession>
<evidence type="ECO:0000313" key="1">
    <source>
        <dbReference type="EMBL" id="ETI46650.1"/>
    </source>
</evidence>
<reference evidence="1 2" key="1">
    <citation type="submission" date="2013-11" db="EMBL/GenBank/DDBJ databases">
        <title>The Genome Sequence of Phytophthora parasitica P1569.</title>
        <authorList>
            <consortium name="The Broad Institute Genomics Platform"/>
            <person name="Russ C."/>
            <person name="Tyler B."/>
            <person name="Panabieres F."/>
            <person name="Shan W."/>
            <person name="Tripathy S."/>
            <person name="Grunwald N."/>
            <person name="Machado M."/>
            <person name="Johnson C.S."/>
            <person name="Arredondo F."/>
            <person name="Hong C."/>
            <person name="Coffey M."/>
            <person name="Young S.K."/>
            <person name="Zeng Q."/>
            <person name="Gargeya S."/>
            <person name="Fitzgerald M."/>
            <person name="Abouelleil A."/>
            <person name="Alvarado L."/>
            <person name="Chapman S.B."/>
            <person name="Gainer-Dewar J."/>
            <person name="Goldberg J."/>
            <person name="Griggs A."/>
            <person name="Gujja S."/>
            <person name="Hansen M."/>
            <person name="Howarth C."/>
            <person name="Imamovic A."/>
            <person name="Ireland A."/>
            <person name="Larimer J."/>
            <person name="McCowan C."/>
            <person name="Murphy C."/>
            <person name="Pearson M."/>
            <person name="Poon T.W."/>
            <person name="Priest M."/>
            <person name="Roberts A."/>
            <person name="Saif S."/>
            <person name="Shea T."/>
            <person name="Sykes S."/>
            <person name="Wortman J."/>
            <person name="Nusbaum C."/>
            <person name="Birren B."/>
        </authorList>
    </citation>
    <scope>NUCLEOTIDE SEQUENCE [LARGE SCALE GENOMIC DNA]</scope>
    <source>
        <strain evidence="1 2">P1569</strain>
    </source>
</reference>
<evidence type="ECO:0000313" key="2">
    <source>
        <dbReference type="Proteomes" id="UP000018721"/>
    </source>
</evidence>
<protein>
    <submittedName>
        <fullName evidence="1">Uncharacterized protein</fullName>
    </submittedName>
</protein>
<comment type="caution">
    <text evidence="1">The sequence shown here is derived from an EMBL/GenBank/DDBJ whole genome shotgun (WGS) entry which is preliminary data.</text>
</comment>
<organism evidence="1 2">
    <name type="scientific">Phytophthora nicotianae P1569</name>
    <dbReference type="NCBI Taxonomy" id="1317065"/>
    <lineage>
        <taxon>Eukaryota</taxon>
        <taxon>Sar</taxon>
        <taxon>Stramenopiles</taxon>
        <taxon>Oomycota</taxon>
        <taxon>Peronosporomycetes</taxon>
        <taxon>Peronosporales</taxon>
        <taxon>Peronosporaceae</taxon>
        <taxon>Phytophthora</taxon>
    </lineage>
</organism>
<name>V9F535_PHYNI</name>
<dbReference type="Proteomes" id="UP000018721">
    <property type="component" value="Unassembled WGS sequence"/>
</dbReference>
<proteinExistence type="predicted"/>
<dbReference type="eggNOG" id="ENOG502SA38">
    <property type="taxonomic scope" value="Eukaryota"/>
</dbReference>